<dbReference type="GO" id="GO:0005525">
    <property type="term" value="F:GTP binding"/>
    <property type="evidence" value="ECO:0007669"/>
    <property type="project" value="InterPro"/>
</dbReference>
<dbReference type="NCBIfam" id="TIGR00231">
    <property type="entry name" value="small_GTP"/>
    <property type="match status" value="1"/>
</dbReference>
<dbReference type="CDD" id="cd00154">
    <property type="entry name" value="Rab"/>
    <property type="match status" value="1"/>
</dbReference>
<dbReference type="InterPro" id="IPR001806">
    <property type="entry name" value="Small_GTPase"/>
</dbReference>
<evidence type="ECO:0000313" key="3">
    <source>
        <dbReference type="EMBL" id="KAK3853385.1"/>
    </source>
</evidence>
<dbReference type="PRINTS" id="PR00449">
    <property type="entry name" value="RASTRNSFRMNG"/>
</dbReference>
<evidence type="ECO:0000313" key="4">
    <source>
        <dbReference type="Proteomes" id="UP001286313"/>
    </source>
</evidence>
<dbReference type="SMART" id="SM00175">
    <property type="entry name" value="RAB"/>
    <property type="match status" value="1"/>
</dbReference>
<dbReference type="Proteomes" id="UP001286313">
    <property type="component" value="Unassembled WGS sequence"/>
</dbReference>
<dbReference type="PROSITE" id="PS51419">
    <property type="entry name" value="RAB"/>
    <property type="match status" value="1"/>
</dbReference>
<dbReference type="EMBL" id="JAWQEG010006980">
    <property type="protein sequence ID" value="KAK3853385.1"/>
    <property type="molecule type" value="Genomic_DNA"/>
</dbReference>
<dbReference type="GO" id="GO:0003924">
    <property type="term" value="F:GTPase activity"/>
    <property type="evidence" value="ECO:0007669"/>
    <property type="project" value="InterPro"/>
</dbReference>
<feature type="non-terminal residue" evidence="3">
    <location>
        <position position="1"/>
    </location>
</feature>
<reference evidence="3" key="1">
    <citation type="submission" date="2023-10" db="EMBL/GenBank/DDBJ databases">
        <title>Genome assemblies of two species of porcelain crab, Petrolisthes cinctipes and Petrolisthes manimaculis (Anomura: Porcellanidae).</title>
        <authorList>
            <person name="Angst P."/>
        </authorList>
    </citation>
    <scope>NUCLEOTIDE SEQUENCE</scope>
    <source>
        <strain evidence="3">PB745_01</strain>
        <tissue evidence="3">Gill</tissue>
    </source>
</reference>
<comment type="similarity">
    <text evidence="1">Belongs to the small GTPase superfamily. Rab family.</text>
</comment>
<organism evidence="3 4">
    <name type="scientific">Petrolisthes cinctipes</name>
    <name type="common">Flat porcelain crab</name>
    <dbReference type="NCBI Taxonomy" id="88211"/>
    <lineage>
        <taxon>Eukaryota</taxon>
        <taxon>Metazoa</taxon>
        <taxon>Ecdysozoa</taxon>
        <taxon>Arthropoda</taxon>
        <taxon>Crustacea</taxon>
        <taxon>Multicrustacea</taxon>
        <taxon>Malacostraca</taxon>
        <taxon>Eumalacostraca</taxon>
        <taxon>Eucarida</taxon>
        <taxon>Decapoda</taxon>
        <taxon>Pleocyemata</taxon>
        <taxon>Anomura</taxon>
        <taxon>Galatheoidea</taxon>
        <taxon>Porcellanidae</taxon>
        <taxon>Petrolisthes</taxon>
    </lineage>
</organism>
<gene>
    <name evidence="3" type="ORF">Pcinc_040072</name>
</gene>
<dbReference type="SMART" id="SM00173">
    <property type="entry name" value="RAS"/>
    <property type="match status" value="1"/>
</dbReference>
<accession>A0AAE1BMM3</accession>
<dbReference type="InterPro" id="IPR005225">
    <property type="entry name" value="Small_GTP-bd"/>
</dbReference>
<dbReference type="PROSITE" id="PS51421">
    <property type="entry name" value="RAS"/>
    <property type="match status" value="1"/>
</dbReference>
<dbReference type="AlphaFoldDB" id="A0AAE1BMM3"/>
<name>A0AAE1BMM3_PETCI</name>
<dbReference type="Gene3D" id="3.40.50.300">
    <property type="entry name" value="P-loop containing nucleotide triphosphate hydrolases"/>
    <property type="match status" value="1"/>
</dbReference>
<keyword evidence="4" id="KW-1185">Reference proteome</keyword>
<dbReference type="SMART" id="SM00174">
    <property type="entry name" value="RHO"/>
    <property type="match status" value="1"/>
</dbReference>
<dbReference type="PANTHER" id="PTHR47978">
    <property type="match status" value="1"/>
</dbReference>
<evidence type="ECO:0000256" key="1">
    <source>
        <dbReference type="ARBA" id="ARBA00006270"/>
    </source>
</evidence>
<dbReference type="InterPro" id="IPR027417">
    <property type="entry name" value="P-loop_NTPase"/>
</dbReference>
<dbReference type="Pfam" id="PF00071">
    <property type="entry name" value="Ras"/>
    <property type="match status" value="1"/>
</dbReference>
<keyword evidence="2" id="KW-0547">Nucleotide-binding</keyword>
<dbReference type="FunFam" id="3.40.50.300:FF:001447">
    <property type="entry name" value="Ras-related protein Rab-1B"/>
    <property type="match status" value="1"/>
</dbReference>
<evidence type="ECO:0000256" key="2">
    <source>
        <dbReference type="ARBA" id="ARBA00022741"/>
    </source>
</evidence>
<sequence length="158" mass="17655">VWDTAGQERFRSMAPMYYRGANAALIVFDLTNYSTFSDVKSWVHELRSRVGDELMLIVVGNKKDLTEDRVVNAATAEEYATSIDAPYIETSALDNTGVQEVFSNVAEEMVKRAETNDHSNLRVYSADGKSLWSPNPNNSDVQLGLHEESEAVKRRGCC</sequence>
<comment type="caution">
    <text evidence="3">The sequence shown here is derived from an EMBL/GenBank/DDBJ whole genome shotgun (WGS) entry which is preliminary data.</text>
</comment>
<dbReference type="SUPFAM" id="SSF52540">
    <property type="entry name" value="P-loop containing nucleoside triphosphate hydrolases"/>
    <property type="match status" value="1"/>
</dbReference>
<proteinExistence type="inferred from homology"/>
<protein>
    <submittedName>
        <fullName evidence="3">Uncharacterized protein</fullName>
    </submittedName>
</protein>